<dbReference type="SUPFAM" id="SSF57701">
    <property type="entry name" value="Zn2/Cys6 DNA-binding domain"/>
    <property type="match status" value="1"/>
</dbReference>
<comment type="caution">
    <text evidence="8">The sequence shown here is derived from an EMBL/GenBank/DDBJ whole genome shotgun (WGS) entry which is preliminary data.</text>
</comment>
<gene>
    <name evidence="8" type="ORF">OAory_01044550</name>
</gene>
<dbReference type="Pfam" id="PF11951">
    <property type="entry name" value="Fungal_trans_2"/>
    <property type="match status" value="1"/>
</dbReference>
<dbReference type="OrthoDB" id="5386330at2759"/>
<keyword evidence="1" id="KW-0805">Transcription regulation</keyword>
<dbReference type="PROSITE" id="PS00463">
    <property type="entry name" value="ZN2_CY6_FUNGAL_1"/>
    <property type="match status" value="1"/>
</dbReference>
<dbReference type="VEuPathDB" id="FungiDB:AO090103000059"/>
<dbReference type="GO" id="GO:0000981">
    <property type="term" value="F:DNA-binding transcription factor activity, RNA polymerase II-specific"/>
    <property type="evidence" value="ECO:0007669"/>
    <property type="project" value="InterPro"/>
</dbReference>
<keyword evidence="3" id="KW-0804">Transcription</keyword>
<name>A0A1S9DFX6_ASPOZ</name>
<dbReference type="InterPro" id="IPR036864">
    <property type="entry name" value="Zn2-C6_fun-type_DNA-bd_sf"/>
</dbReference>
<feature type="region of interest" description="Disordered" evidence="5">
    <location>
        <begin position="109"/>
        <end position="129"/>
    </location>
</feature>
<evidence type="ECO:0000313" key="8">
    <source>
        <dbReference type="EMBL" id="OOO07955.1"/>
    </source>
</evidence>
<keyword evidence="6" id="KW-0472">Membrane</keyword>
<dbReference type="AlphaFoldDB" id="A0A1S9DFX6"/>
<keyword evidence="6" id="KW-0812">Transmembrane</keyword>
<dbReference type="PANTHER" id="PTHR41677:SF1">
    <property type="entry name" value="FE2OG DIOXYGENASE DOMAIN-CONTAINING PROTEIN"/>
    <property type="match status" value="1"/>
</dbReference>
<evidence type="ECO:0000256" key="3">
    <source>
        <dbReference type="ARBA" id="ARBA00023163"/>
    </source>
</evidence>
<evidence type="ECO:0000256" key="6">
    <source>
        <dbReference type="SAM" id="Phobius"/>
    </source>
</evidence>
<dbReference type="GO" id="GO:0008270">
    <property type="term" value="F:zinc ion binding"/>
    <property type="evidence" value="ECO:0007669"/>
    <property type="project" value="InterPro"/>
</dbReference>
<keyword evidence="4" id="KW-0539">Nucleus</keyword>
<dbReference type="GO" id="GO:0003677">
    <property type="term" value="F:DNA binding"/>
    <property type="evidence" value="ECO:0007669"/>
    <property type="project" value="UniProtKB-KW"/>
</dbReference>
<evidence type="ECO:0000256" key="2">
    <source>
        <dbReference type="ARBA" id="ARBA00023125"/>
    </source>
</evidence>
<feature type="transmembrane region" description="Helical" evidence="6">
    <location>
        <begin position="230"/>
        <end position="249"/>
    </location>
</feature>
<evidence type="ECO:0000313" key="9">
    <source>
        <dbReference type="Proteomes" id="UP000190312"/>
    </source>
</evidence>
<organism evidence="8 9">
    <name type="scientific">Aspergillus oryzae</name>
    <name type="common">Yellow koji mold</name>
    <dbReference type="NCBI Taxonomy" id="5062"/>
    <lineage>
        <taxon>Eukaryota</taxon>
        <taxon>Fungi</taxon>
        <taxon>Dikarya</taxon>
        <taxon>Ascomycota</taxon>
        <taxon>Pezizomycotina</taxon>
        <taxon>Eurotiomycetes</taxon>
        <taxon>Eurotiomycetidae</taxon>
        <taxon>Eurotiales</taxon>
        <taxon>Aspergillaceae</taxon>
        <taxon>Aspergillus</taxon>
        <taxon>Aspergillus subgen. Circumdati</taxon>
    </lineage>
</organism>
<dbReference type="InterPro" id="IPR001138">
    <property type="entry name" value="Zn2Cys6_DnaBD"/>
</dbReference>
<evidence type="ECO:0000256" key="1">
    <source>
        <dbReference type="ARBA" id="ARBA00023015"/>
    </source>
</evidence>
<protein>
    <recommendedName>
        <fullName evidence="7">Zn(2)-C6 fungal-type domain-containing protein</fullName>
    </recommendedName>
</protein>
<proteinExistence type="predicted"/>
<reference evidence="8 9" key="1">
    <citation type="submission" date="2016-10" db="EMBL/GenBank/DDBJ databases">
        <title>Genome sequencing of Aspergillus oryzae BCC7051.</title>
        <authorList>
            <person name="Thammarongtham C."/>
            <person name="Vorapreeda T."/>
            <person name="Nookaew I."/>
            <person name="Srisuk T."/>
            <person name="Land M."/>
            <person name="Jeennor S."/>
            <person name="Laoteng K."/>
        </authorList>
    </citation>
    <scope>NUCLEOTIDE SEQUENCE [LARGE SCALE GENOMIC DNA]</scope>
    <source>
        <strain evidence="8 9">BCC7051</strain>
    </source>
</reference>
<accession>A0A1S9DFX6</accession>
<dbReference type="VEuPathDB" id="FungiDB:AO090103000061"/>
<sequence>MPRQKRRYVPKVKGCYECSQRRIHCDRVQPCCGKCASRGIPCSGLGVRYRFRDGGSQGKIAWQGENSPQGGKWLGDLPQHKCSPSFVRGGSSEEQFDWTSNVANVPAEPNALAGLGPDSPKTSSTGSPEAMATLPLSVDLVDPSNGFLLTYFSHNIAPQMVVMDDKYNGWRYLILPFALSDKMVMDAVLAVSTFHLSHKSGGTLPVRPDKLYAKAILGLQNRSSLDEYDMLTRQSIFVAIITLLVGVMVNGSSDFPILFHMLQSALDAVGGEGGLGNGDMANFLLRQIRKFRVYAAPLLSEEAGVRSIVAHAQESFDCLHYNGNLHPDHALTFYLNAYLRQQAYDIYLERATMGPHGTLDPNKIEQFKETLGMFPEGSLGEHSLVWPTFIAASESLKDEHRLYFKQFLEKQYHQVLIYLRCLEQPCGFGSTLSRIAGFELIPAMDVDIGHVNISVRDDAAAAREPDSDADNKPAFGWHIDSYAFVCVTMLSDCAGMIGGETVIRTGTGEVLKFRGPATGTAVIMQGRYIEHQALKAFGGRERISMVTSLRLKSPFIRDETIIRPLLPTTPKSTLYYQYAEYRLENLEERVRHQLKVMRQHKKANRDFDVASTRKFLLGEREFIDAMLEELEDP</sequence>
<dbReference type="PANTHER" id="PTHR41677">
    <property type="entry name" value="YALI0B19030P"/>
    <property type="match status" value="1"/>
</dbReference>
<evidence type="ECO:0000259" key="7">
    <source>
        <dbReference type="PROSITE" id="PS50048"/>
    </source>
</evidence>
<feature type="domain" description="Zn(2)-C6 fungal-type" evidence="7">
    <location>
        <begin position="14"/>
        <end position="43"/>
    </location>
</feature>
<dbReference type="Proteomes" id="UP000190312">
    <property type="component" value="Unassembled WGS sequence"/>
</dbReference>
<evidence type="ECO:0000256" key="5">
    <source>
        <dbReference type="SAM" id="MobiDB-lite"/>
    </source>
</evidence>
<dbReference type="PROSITE" id="PS50048">
    <property type="entry name" value="ZN2_CY6_FUNGAL_2"/>
    <property type="match status" value="1"/>
</dbReference>
<keyword evidence="6" id="KW-1133">Transmembrane helix</keyword>
<evidence type="ECO:0000256" key="4">
    <source>
        <dbReference type="ARBA" id="ARBA00023242"/>
    </source>
</evidence>
<keyword evidence="2" id="KW-0238">DNA-binding</keyword>
<dbReference type="EMBL" id="MKZY01000006">
    <property type="protein sequence ID" value="OOO07955.1"/>
    <property type="molecule type" value="Genomic_DNA"/>
</dbReference>
<dbReference type="GO" id="GO:0009893">
    <property type="term" value="P:positive regulation of metabolic process"/>
    <property type="evidence" value="ECO:0007669"/>
    <property type="project" value="UniProtKB-ARBA"/>
</dbReference>
<dbReference type="eggNOG" id="ENOG502QSJX">
    <property type="taxonomic scope" value="Eukaryota"/>
</dbReference>
<dbReference type="InterPro" id="IPR021858">
    <property type="entry name" value="Fun_TF"/>
</dbReference>